<dbReference type="PANTHER" id="PTHR33347">
    <property type="entry name" value="OSJNBA0091C07.3 PROTEIN"/>
    <property type="match status" value="1"/>
</dbReference>
<keyword evidence="4" id="KW-0932">Cytokinin signaling pathway</keyword>
<dbReference type="Proteomes" id="UP000734854">
    <property type="component" value="Unassembled WGS sequence"/>
</dbReference>
<keyword evidence="3" id="KW-0203">Cytokinin biosynthesis</keyword>
<dbReference type="GO" id="GO:0009736">
    <property type="term" value="P:cytokinin-activated signaling pathway"/>
    <property type="evidence" value="ECO:0007669"/>
    <property type="project" value="UniProtKB-KW"/>
</dbReference>
<evidence type="ECO:0000256" key="8">
    <source>
        <dbReference type="SAM" id="MobiDB-lite"/>
    </source>
</evidence>
<dbReference type="AlphaFoldDB" id="A0A8J5LPQ7"/>
<accession>A0A8J5LPQ7</accession>
<evidence type="ECO:0000256" key="7">
    <source>
        <dbReference type="RuleBase" id="RU364012"/>
    </source>
</evidence>
<dbReference type="GO" id="GO:0005737">
    <property type="term" value="C:cytoplasm"/>
    <property type="evidence" value="ECO:0007669"/>
    <property type="project" value="UniProtKB-SubCell"/>
</dbReference>
<reference evidence="9 10" key="1">
    <citation type="submission" date="2020-08" db="EMBL/GenBank/DDBJ databases">
        <title>Plant Genome Project.</title>
        <authorList>
            <person name="Zhang R.-G."/>
        </authorList>
    </citation>
    <scope>NUCLEOTIDE SEQUENCE [LARGE SCALE GENOMIC DNA]</scope>
    <source>
        <tissue evidence="9">Rhizome</tissue>
    </source>
</reference>
<feature type="region of interest" description="Disordered" evidence="8">
    <location>
        <begin position="48"/>
        <end position="73"/>
    </location>
</feature>
<dbReference type="EMBL" id="JACMSC010000002">
    <property type="protein sequence ID" value="KAG6533275.1"/>
    <property type="molecule type" value="Genomic_DNA"/>
</dbReference>
<sequence length="363" mass="40872">MLIEGGRLVEKQTAMSSECSSGCQSGWTTYFLHSSDVRNSLSYGEGESFRGVEEEEGLSMISDASSGPPHFNEDDGNGRFLYSALVPADGGKKKRTLVEQQRNQHSSALDDTASSQLFNNPEVNSFTDCNYRMKKSMEETFFQSQEQVLQAQSALRVQMGYSQCSACVKQNPTRPVKIFMTASISLLELFECRSTDIIEELINNGHQLDAISFAHEAGLQEKFPLVQLLKSFQYGSQIATSTAEDSNNSGQTFCNTQVLLAFVTEYHNPLAFVTEYNKPLAFVTEYHKPLAFVTEYHKSQETHRGVELMYQDTQRVDIQKVDNQLGDIPKVDNQLEDIRKVDVLEEKIWQAVSNRWYPASGIQ</sequence>
<dbReference type="Pfam" id="PF07899">
    <property type="entry name" value="Frigida"/>
    <property type="match status" value="1"/>
</dbReference>
<name>A0A8J5LPQ7_ZINOF</name>
<proteinExistence type="inferred from homology"/>
<comment type="similarity">
    <text evidence="6">Belongs to the SOFL plant protein family.</text>
</comment>
<dbReference type="GO" id="GO:0009908">
    <property type="term" value="P:flower development"/>
    <property type="evidence" value="ECO:0007669"/>
    <property type="project" value="UniProtKB-KW"/>
</dbReference>
<protein>
    <recommendedName>
        <fullName evidence="7">FRIGIDA-like protein</fullName>
    </recommendedName>
</protein>
<keyword evidence="7" id="KW-0217">Developmental protein</keyword>
<dbReference type="GO" id="GO:0009691">
    <property type="term" value="P:cytokinin biosynthetic process"/>
    <property type="evidence" value="ECO:0007669"/>
    <property type="project" value="UniProtKB-KW"/>
</dbReference>
<keyword evidence="7" id="KW-0287">Flowering</keyword>
<evidence type="ECO:0000256" key="4">
    <source>
        <dbReference type="ARBA" id="ARBA00022864"/>
    </source>
</evidence>
<dbReference type="GO" id="GO:0030154">
    <property type="term" value="P:cell differentiation"/>
    <property type="evidence" value="ECO:0007669"/>
    <property type="project" value="UniProtKB-KW"/>
</dbReference>
<evidence type="ECO:0000256" key="1">
    <source>
        <dbReference type="ARBA" id="ARBA00004496"/>
    </source>
</evidence>
<gene>
    <name evidence="9" type="ORF">ZIOFF_007141</name>
</gene>
<evidence type="ECO:0000256" key="5">
    <source>
        <dbReference type="ARBA" id="ARBA00023242"/>
    </source>
</evidence>
<comment type="caution">
    <text evidence="9">The sequence shown here is derived from an EMBL/GenBank/DDBJ whole genome shotgun (WGS) entry which is preliminary data.</text>
</comment>
<comment type="similarity">
    <text evidence="7">Belongs to the Frigida family.</text>
</comment>
<dbReference type="InterPro" id="IPR012474">
    <property type="entry name" value="Frigida"/>
</dbReference>
<organism evidence="9 10">
    <name type="scientific">Zingiber officinale</name>
    <name type="common">Ginger</name>
    <name type="synonym">Amomum zingiber</name>
    <dbReference type="NCBI Taxonomy" id="94328"/>
    <lineage>
        <taxon>Eukaryota</taxon>
        <taxon>Viridiplantae</taxon>
        <taxon>Streptophyta</taxon>
        <taxon>Embryophyta</taxon>
        <taxon>Tracheophyta</taxon>
        <taxon>Spermatophyta</taxon>
        <taxon>Magnoliopsida</taxon>
        <taxon>Liliopsida</taxon>
        <taxon>Zingiberales</taxon>
        <taxon>Zingiberaceae</taxon>
        <taxon>Zingiber</taxon>
    </lineage>
</organism>
<keyword evidence="10" id="KW-1185">Reference proteome</keyword>
<dbReference type="PANTHER" id="PTHR33347:SF1">
    <property type="entry name" value="PROTEIN SOB FIVE-LIKE 5"/>
    <property type="match status" value="1"/>
</dbReference>
<evidence type="ECO:0000256" key="3">
    <source>
        <dbReference type="ARBA" id="ARBA00022712"/>
    </source>
</evidence>
<evidence type="ECO:0000313" key="10">
    <source>
        <dbReference type="Proteomes" id="UP000734854"/>
    </source>
</evidence>
<evidence type="ECO:0000256" key="2">
    <source>
        <dbReference type="ARBA" id="ARBA00022490"/>
    </source>
</evidence>
<evidence type="ECO:0000313" key="9">
    <source>
        <dbReference type="EMBL" id="KAG6533275.1"/>
    </source>
</evidence>
<keyword evidence="2" id="KW-0963">Cytoplasm</keyword>
<evidence type="ECO:0000256" key="6">
    <source>
        <dbReference type="ARBA" id="ARBA00024199"/>
    </source>
</evidence>
<keyword evidence="5" id="KW-0539">Nucleus</keyword>
<keyword evidence="7" id="KW-0221">Differentiation</keyword>
<comment type="subcellular location">
    <subcellularLocation>
        <location evidence="1">Cytoplasm</location>
    </subcellularLocation>
</comment>
<dbReference type="InterPro" id="IPR044670">
    <property type="entry name" value="SOFL"/>
</dbReference>